<organism evidence="1 2">
    <name type="scientific">Pseudomonas triclosanedens</name>
    <dbReference type="NCBI Taxonomy" id="2961893"/>
    <lineage>
        <taxon>Bacteria</taxon>
        <taxon>Pseudomonadati</taxon>
        <taxon>Pseudomonadota</taxon>
        <taxon>Gammaproteobacteria</taxon>
        <taxon>Pseudomonadales</taxon>
        <taxon>Pseudomonadaceae</taxon>
        <taxon>Pseudomonas</taxon>
    </lineage>
</organism>
<reference evidence="1" key="1">
    <citation type="submission" date="2022-11" db="EMBL/GenBank/DDBJ databases">
        <title>Pseudomonas triclosanedens sp. nov., a triclosan degrader isolated from activated sludge.</title>
        <authorList>
            <person name="Yin Y."/>
            <person name="Lu Z."/>
        </authorList>
    </citation>
    <scope>NUCLEOTIDE SEQUENCE</scope>
    <source>
        <strain evidence="1">ZM23</strain>
    </source>
</reference>
<proteinExistence type="predicted"/>
<accession>A0ABY6ZTW0</accession>
<sequence>MSEKPLKAYHVGEGSEGEHVIVFATSGAAGRRQGGNELNLEFEEVQFCRRAPWADEFAGQRFIPAKAYHDNGWWLFCNHCETRLYEDAEDDDGNCRELVYDGQHAYCDQGCKDTHEQDIANANAKGEAFKAKALQERPYLTFTKWSIGWPRITQSAEYTFPGGKYGGSVRDEGDGQLNWYIAQADQEAWNAFRAQQAA</sequence>
<protein>
    <submittedName>
        <fullName evidence="1">Uncharacterized protein</fullName>
    </submittedName>
</protein>
<evidence type="ECO:0000313" key="2">
    <source>
        <dbReference type="Proteomes" id="UP001163624"/>
    </source>
</evidence>
<name>A0ABY6ZTW0_9PSED</name>
<gene>
    <name evidence="1" type="ORF">OU419_16980</name>
</gene>
<dbReference type="Proteomes" id="UP001163624">
    <property type="component" value="Chromosome"/>
</dbReference>
<dbReference type="EMBL" id="CP113432">
    <property type="protein sequence ID" value="WAI47470.1"/>
    <property type="molecule type" value="Genomic_DNA"/>
</dbReference>
<keyword evidence="2" id="KW-1185">Reference proteome</keyword>
<dbReference type="RefSeq" id="WP_254473627.1">
    <property type="nucleotide sequence ID" value="NZ_CP113432.1"/>
</dbReference>
<evidence type="ECO:0000313" key="1">
    <source>
        <dbReference type="EMBL" id="WAI47470.1"/>
    </source>
</evidence>